<name>A0A1W1V807_9BACT</name>
<proteinExistence type="predicted"/>
<evidence type="ECO:0000313" key="1">
    <source>
        <dbReference type="EMBL" id="SMB89406.1"/>
    </source>
</evidence>
<dbReference type="SUPFAM" id="SSF55729">
    <property type="entry name" value="Acyl-CoA N-acyltransferases (Nat)"/>
    <property type="match status" value="1"/>
</dbReference>
<gene>
    <name evidence="1" type="ORF">SAMN00120144_0922</name>
</gene>
<evidence type="ECO:0000313" key="2">
    <source>
        <dbReference type="Proteomes" id="UP000192266"/>
    </source>
</evidence>
<protein>
    <submittedName>
        <fullName evidence="1">dTDP-4-amino-4,6-dideoxy-D-galactose acyltransferase</fullName>
    </submittedName>
</protein>
<dbReference type="Proteomes" id="UP000192266">
    <property type="component" value="Unassembled WGS sequence"/>
</dbReference>
<keyword evidence="1" id="KW-0012">Acyltransferase</keyword>
<dbReference type="GO" id="GO:0016746">
    <property type="term" value="F:acyltransferase activity"/>
    <property type="evidence" value="ECO:0007669"/>
    <property type="project" value="UniProtKB-KW"/>
</dbReference>
<dbReference type="AlphaFoldDB" id="A0A1W1V807"/>
<sequence>MESVDSALLAQRAAALAFYSPYNFLRKVVPTEPQQELFGAGRAARFGTGSANEVVFTHEAGQLLYAALPWDSDFFATPTYRLFTGLFAEKCPPADRVAAVRSFQRQLAATGAYYCFSEVPCEDTMLLQTLTASGWRLVETRLLYYRDNLLAFGQPRYPVRLARPEEAAHMAQISAAARNEYDRFHADPWFGAARADAFLARYASAAVQGYCDAVLVPNEPGLPLDSFLAISDLPADSAALGVDLSRVVLTAVGPENRGWHVRLVSETVHRARERGAQAVLMTTQATNRAVVRTSEKLGFQLGGSSHVLACHGNLTATT</sequence>
<dbReference type="InterPro" id="IPR016181">
    <property type="entry name" value="Acyl_CoA_acyltransferase"/>
</dbReference>
<accession>A0A1W1V807</accession>
<keyword evidence="1" id="KW-0808">Transferase</keyword>
<dbReference type="EMBL" id="FWWW01000052">
    <property type="protein sequence ID" value="SMB89406.1"/>
    <property type="molecule type" value="Genomic_DNA"/>
</dbReference>
<keyword evidence="2" id="KW-1185">Reference proteome</keyword>
<organism evidence="1 2">
    <name type="scientific">Hymenobacter roseosalivarius DSM 11622</name>
    <dbReference type="NCBI Taxonomy" id="645990"/>
    <lineage>
        <taxon>Bacteria</taxon>
        <taxon>Pseudomonadati</taxon>
        <taxon>Bacteroidota</taxon>
        <taxon>Cytophagia</taxon>
        <taxon>Cytophagales</taxon>
        <taxon>Hymenobacteraceae</taxon>
        <taxon>Hymenobacter</taxon>
    </lineage>
</organism>
<dbReference type="STRING" id="645990.SAMN00120144_0922"/>
<reference evidence="1 2" key="1">
    <citation type="submission" date="2017-04" db="EMBL/GenBank/DDBJ databases">
        <authorList>
            <person name="Afonso C.L."/>
            <person name="Miller P.J."/>
            <person name="Scott M.A."/>
            <person name="Spackman E."/>
            <person name="Goraichik I."/>
            <person name="Dimitrov K.M."/>
            <person name="Suarez D.L."/>
            <person name="Swayne D.E."/>
        </authorList>
    </citation>
    <scope>NUCLEOTIDE SEQUENCE [LARGE SCALE GENOMIC DNA]</scope>
    <source>
        <strain evidence="1 2">DSM 11622</strain>
    </source>
</reference>
<dbReference type="Gene3D" id="3.40.630.30">
    <property type="match status" value="1"/>
</dbReference>